<dbReference type="WBParaSite" id="Hba_00722">
    <property type="protein sequence ID" value="Hba_00722"/>
    <property type="gene ID" value="Hba_00722"/>
</dbReference>
<reference evidence="3" key="1">
    <citation type="submission" date="2016-11" db="UniProtKB">
        <authorList>
            <consortium name="WormBaseParasite"/>
        </authorList>
    </citation>
    <scope>IDENTIFICATION</scope>
</reference>
<organism evidence="2 3">
    <name type="scientific">Heterorhabditis bacteriophora</name>
    <name type="common">Entomopathogenic nematode worm</name>
    <dbReference type="NCBI Taxonomy" id="37862"/>
    <lineage>
        <taxon>Eukaryota</taxon>
        <taxon>Metazoa</taxon>
        <taxon>Ecdysozoa</taxon>
        <taxon>Nematoda</taxon>
        <taxon>Chromadorea</taxon>
        <taxon>Rhabditida</taxon>
        <taxon>Rhabditina</taxon>
        <taxon>Rhabditomorpha</taxon>
        <taxon>Strongyloidea</taxon>
        <taxon>Heterorhabditidae</taxon>
        <taxon>Heterorhabditis</taxon>
    </lineage>
</organism>
<sequence>MFHEAARKFMQSNSEKKLSQSRGRQQPEMVQLLPKRVSGEQKKVVGQKGLHVRNIQSSTPCASLNPSPRFINSENTKDISKWWEILND</sequence>
<evidence type="ECO:0000313" key="2">
    <source>
        <dbReference type="Proteomes" id="UP000095283"/>
    </source>
</evidence>
<evidence type="ECO:0000256" key="1">
    <source>
        <dbReference type="SAM" id="MobiDB-lite"/>
    </source>
</evidence>
<keyword evidence="2" id="KW-1185">Reference proteome</keyword>
<name>A0A1I7W7V3_HETBA</name>
<proteinExistence type="predicted"/>
<dbReference type="AlphaFoldDB" id="A0A1I7W7V3"/>
<feature type="region of interest" description="Disordered" evidence="1">
    <location>
        <begin position="1"/>
        <end position="28"/>
    </location>
</feature>
<dbReference type="Proteomes" id="UP000095283">
    <property type="component" value="Unplaced"/>
</dbReference>
<evidence type="ECO:0000313" key="3">
    <source>
        <dbReference type="WBParaSite" id="Hba_00722"/>
    </source>
</evidence>
<protein>
    <submittedName>
        <fullName evidence="3">KH_dom_type_1 domain-containing protein</fullName>
    </submittedName>
</protein>
<accession>A0A1I7W7V3</accession>